<reference evidence="7" key="1">
    <citation type="journal article" date="2019" name="Int. J. Syst. Evol. Microbiol.">
        <title>The Global Catalogue of Microorganisms (GCM) 10K type strain sequencing project: providing services to taxonomists for standard genome sequencing and annotation.</title>
        <authorList>
            <consortium name="The Broad Institute Genomics Platform"/>
            <consortium name="The Broad Institute Genome Sequencing Center for Infectious Disease"/>
            <person name="Wu L."/>
            <person name="Ma J."/>
        </authorList>
    </citation>
    <scope>NUCLEOTIDE SEQUENCE [LARGE SCALE GENOMIC DNA]</scope>
    <source>
        <strain evidence="7">CGMCC 1.12923</strain>
    </source>
</reference>
<comment type="cofactor">
    <cofactor evidence="1">
        <name>pyridoxal 5'-phosphate</name>
        <dbReference type="ChEBI" id="CHEBI:597326"/>
    </cofactor>
</comment>
<evidence type="ECO:0000256" key="4">
    <source>
        <dbReference type="ARBA" id="ARBA00022898"/>
    </source>
</evidence>
<dbReference type="Gene3D" id="3.40.640.10">
    <property type="entry name" value="Type I PLP-dependent aspartate aminotransferase-like (Major domain)"/>
    <property type="match status" value="1"/>
</dbReference>
<name>A0ABQ1RNI1_9ALTE</name>
<dbReference type="InterPro" id="IPR015424">
    <property type="entry name" value="PyrdxlP-dep_Trfase"/>
</dbReference>
<evidence type="ECO:0000256" key="1">
    <source>
        <dbReference type="ARBA" id="ARBA00001933"/>
    </source>
</evidence>
<organism evidence="6 7">
    <name type="scientific">Lacimicrobium alkaliphilum</name>
    <dbReference type="NCBI Taxonomy" id="1526571"/>
    <lineage>
        <taxon>Bacteria</taxon>
        <taxon>Pseudomonadati</taxon>
        <taxon>Pseudomonadota</taxon>
        <taxon>Gammaproteobacteria</taxon>
        <taxon>Alteromonadales</taxon>
        <taxon>Alteromonadaceae</taxon>
        <taxon>Lacimicrobium</taxon>
    </lineage>
</organism>
<evidence type="ECO:0000313" key="7">
    <source>
        <dbReference type="Proteomes" id="UP000614272"/>
    </source>
</evidence>
<comment type="similarity">
    <text evidence="2">Belongs to the threonine aldolase family.</text>
</comment>
<dbReference type="Gene3D" id="3.90.1150.10">
    <property type="entry name" value="Aspartate Aminotransferase, domain 1"/>
    <property type="match status" value="1"/>
</dbReference>
<dbReference type="Pfam" id="PF01212">
    <property type="entry name" value="Beta_elim_lyase"/>
    <property type="match status" value="1"/>
</dbReference>
<dbReference type="Proteomes" id="UP000614272">
    <property type="component" value="Unassembled WGS sequence"/>
</dbReference>
<keyword evidence="7" id="KW-1185">Reference proteome</keyword>
<dbReference type="SUPFAM" id="SSF53383">
    <property type="entry name" value="PLP-dependent transferases"/>
    <property type="match status" value="1"/>
</dbReference>
<dbReference type="PANTHER" id="PTHR48097">
    <property type="entry name" value="L-THREONINE ALDOLASE-RELATED"/>
    <property type="match status" value="1"/>
</dbReference>
<evidence type="ECO:0000256" key="2">
    <source>
        <dbReference type="ARBA" id="ARBA00006966"/>
    </source>
</evidence>
<protein>
    <recommendedName>
        <fullName evidence="5">Aromatic amino acid beta-eliminating lyase/threonine aldolase domain-containing protein</fullName>
    </recommendedName>
</protein>
<feature type="domain" description="Aromatic amino acid beta-eliminating lyase/threonine aldolase" evidence="5">
    <location>
        <begin position="46"/>
        <end position="297"/>
    </location>
</feature>
<dbReference type="InterPro" id="IPR001597">
    <property type="entry name" value="ArAA_b-elim_lyase/Thr_aldolase"/>
</dbReference>
<dbReference type="InterPro" id="IPR015421">
    <property type="entry name" value="PyrdxlP-dep_Trfase_major"/>
</dbReference>
<accession>A0ABQ1RNI1</accession>
<dbReference type="EMBL" id="BMGJ01000015">
    <property type="protein sequence ID" value="GGD74180.1"/>
    <property type="molecule type" value="Genomic_DNA"/>
</dbReference>
<dbReference type="InterPro" id="IPR015422">
    <property type="entry name" value="PyrdxlP-dep_Trfase_small"/>
</dbReference>
<keyword evidence="4" id="KW-0663">Pyridoxal phosphate</keyword>
<evidence type="ECO:0000313" key="6">
    <source>
        <dbReference type="EMBL" id="GGD74180.1"/>
    </source>
</evidence>
<comment type="caution">
    <text evidence="6">The sequence shown here is derived from an EMBL/GenBank/DDBJ whole genome shotgun (WGS) entry which is preliminary data.</text>
</comment>
<evidence type="ECO:0000256" key="3">
    <source>
        <dbReference type="ARBA" id="ARBA00011881"/>
    </source>
</evidence>
<sequence length="371" mass="41903">MTDISEENYAAAFAGCPLRLHRHRPQSLKTTLEKLAEETAKGENPDYYGQGKLIEDFEQQIAHLLGKQAALFMPSGTLAQPMALRIWAGFAQNANIALHPTSHLVLHEQQGYQALWQLKGHLWGQNDRLPTLSELQQLASIQPLSSVLMELPMREIGGQLPDWDSLIQQVEWARSKGIKVHLDGARLWQCPAAYDKTLSDIACLFDSVYVSFYKDLGGIAGAMLLGDESFIEHARVWLRRAGGNLHTLAPYVISARTGMEKHLPQMPARHHRAQWLAKTLNTLPGIQTWPEVPQTAMFRLRLRCQPEVFFRLACHWMDEHQIGLIPPPYQVEENVICSEISLGDGFSAMTEAQWLHWLNKFSDEVLSGCQL</sequence>
<dbReference type="RefSeq" id="WP_099035879.1">
    <property type="nucleotide sequence ID" value="NZ_BMGJ01000015.1"/>
</dbReference>
<gene>
    <name evidence="6" type="ORF">GCM10011357_31510</name>
</gene>
<dbReference type="PANTHER" id="PTHR48097:SF9">
    <property type="entry name" value="L-THREONINE ALDOLASE"/>
    <property type="match status" value="1"/>
</dbReference>
<proteinExistence type="inferred from homology"/>
<evidence type="ECO:0000259" key="5">
    <source>
        <dbReference type="Pfam" id="PF01212"/>
    </source>
</evidence>
<comment type="subunit">
    <text evidence="3">Homotetramer.</text>
</comment>